<feature type="transmembrane region" description="Helical" evidence="2">
    <location>
        <begin position="29"/>
        <end position="52"/>
    </location>
</feature>
<evidence type="ECO:0000313" key="3">
    <source>
        <dbReference type="EMBL" id="NKY18620.1"/>
    </source>
</evidence>
<feature type="region of interest" description="Disordered" evidence="1">
    <location>
        <begin position="1"/>
        <end position="20"/>
    </location>
</feature>
<evidence type="ECO:0000256" key="2">
    <source>
        <dbReference type="SAM" id="Phobius"/>
    </source>
</evidence>
<accession>A0A846X438</accession>
<feature type="compositionally biased region" description="Gly residues" evidence="1">
    <location>
        <begin position="1"/>
        <end position="10"/>
    </location>
</feature>
<reference evidence="3 4" key="1">
    <citation type="submission" date="2020-04" db="EMBL/GenBank/DDBJ databases">
        <title>MicrobeNet Type strains.</title>
        <authorList>
            <person name="Nicholson A.C."/>
        </authorList>
    </citation>
    <scope>NUCLEOTIDE SEQUENCE [LARGE SCALE GENOMIC DNA]</scope>
    <source>
        <strain evidence="3 4">DSM 44113</strain>
    </source>
</reference>
<feature type="transmembrane region" description="Helical" evidence="2">
    <location>
        <begin position="72"/>
        <end position="89"/>
    </location>
</feature>
<dbReference type="RefSeq" id="WP_168545646.1">
    <property type="nucleotide sequence ID" value="NZ_BAAAKS010000007.1"/>
</dbReference>
<evidence type="ECO:0000313" key="4">
    <source>
        <dbReference type="Proteomes" id="UP000582646"/>
    </source>
</evidence>
<evidence type="ECO:0000256" key="1">
    <source>
        <dbReference type="SAM" id="MobiDB-lite"/>
    </source>
</evidence>
<name>A0A846X438_9ACTN</name>
<sequence>MTGSGSGDGVAGNAPAAPSAVPWRARRTVVSLTVFVATLAAGCGGFVAAMAAAYGLSRAFEGDALGDFFGEWMPMLGFVCAILFGWATVRDRSRPPPDGDQLALVIRLRRT</sequence>
<organism evidence="3 4">
    <name type="scientific">Tsukamurella spumae</name>
    <dbReference type="NCBI Taxonomy" id="44753"/>
    <lineage>
        <taxon>Bacteria</taxon>
        <taxon>Bacillati</taxon>
        <taxon>Actinomycetota</taxon>
        <taxon>Actinomycetes</taxon>
        <taxon>Mycobacteriales</taxon>
        <taxon>Tsukamurellaceae</taxon>
        <taxon>Tsukamurella</taxon>
    </lineage>
</organism>
<dbReference type="AlphaFoldDB" id="A0A846X438"/>
<protein>
    <submittedName>
        <fullName evidence="3">Uncharacterized protein</fullName>
    </submittedName>
</protein>
<keyword evidence="4" id="KW-1185">Reference proteome</keyword>
<dbReference type="Proteomes" id="UP000582646">
    <property type="component" value="Unassembled WGS sequence"/>
</dbReference>
<proteinExistence type="predicted"/>
<keyword evidence="2" id="KW-0472">Membrane</keyword>
<dbReference type="EMBL" id="JAAXOQ010000010">
    <property type="protein sequence ID" value="NKY18620.1"/>
    <property type="molecule type" value="Genomic_DNA"/>
</dbReference>
<comment type="caution">
    <text evidence="3">The sequence shown here is derived from an EMBL/GenBank/DDBJ whole genome shotgun (WGS) entry which is preliminary data.</text>
</comment>
<keyword evidence="2" id="KW-0812">Transmembrane</keyword>
<keyword evidence="2" id="KW-1133">Transmembrane helix</keyword>
<gene>
    <name evidence="3" type="ORF">HF999_09580</name>
</gene>